<dbReference type="PANTHER" id="PTHR43819:SF1">
    <property type="entry name" value="ARCHAEAL-TYPE GLUTAMATE SYNTHASE [NADPH]"/>
    <property type="match status" value="1"/>
</dbReference>
<name>A0A3M8B6R8_9BACL</name>
<dbReference type="Proteomes" id="UP000268829">
    <property type="component" value="Unassembled WGS sequence"/>
</dbReference>
<comment type="caution">
    <text evidence="5">The sequence shown here is derived from an EMBL/GenBank/DDBJ whole genome shotgun (WGS) entry which is preliminary data.</text>
</comment>
<keyword evidence="3" id="KW-0812">Transmembrane</keyword>
<comment type="similarity">
    <text evidence="1 2">Belongs to the glutamate synthase family.</text>
</comment>
<proteinExistence type="inferred from homology"/>
<evidence type="ECO:0000259" key="4">
    <source>
        <dbReference type="Pfam" id="PF01645"/>
    </source>
</evidence>
<dbReference type="OrthoDB" id="9758182at2"/>
<evidence type="ECO:0000313" key="5">
    <source>
        <dbReference type="EMBL" id="RNB58972.1"/>
    </source>
</evidence>
<dbReference type="CDD" id="cd02808">
    <property type="entry name" value="GltS_FMN"/>
    <property type="match status" value="1"/>
</dbReference>
<evidence type="ECO:0000256" key="2">
    <source>
        <dbReference type="PIRNR" id="PIRNR006429"/>
    </source>
</evidence>
<reference evidence="5 6" key="1">
    <citation type="submission" date="2018-10" db="EMBL/GenBank/DDBJ databases">
        <title>Phylogenomics of Brevibacillus.</title>
        <authorList>
            <person name="Dunlap C."/>
        </authorList>
    </citation>
    <scope>NUCLEOTIDE SEQUENCE [LARGE SCALE GENOMIC DNA]</scope>
    <source>
        <strain evidence="5 6">DSM 100115</strain>
    </source>
</reference>
<dbReference type="InterPro" id="IPR013785">
    <property type="entry name" value="Aldolase_TIM"/>
</dbReference>
<evidence type="ECO:0000256" key="3">
    <source>
        <dbReference type="SAM" id="Phobius"/>
    </source>
</evidence>
<keyword evidence="3" id="KW-0472">Membrane</keyword>
<dbReference type="EMBL" id="RHHS01000015">
    <property type="protein sequence ID" value="RNB58972.1"/>
    <property type="molecule type" value="Genomic_DNA"/>
</dbReference>
<keyword evidence="6" id="KW-1185">Reference proteome</keyword>
<protein>
    <submittedName>
        <fullName evidence="5">FMN-binding glutamate synthase family protein</fullName>
    </submittedName>
</protein>
<sequence length="472" mass="51369">MGDWVTIWIGASIGTFLAIVLLATIAFCFSRGFVRWAVGHFVKIVMNDRYPENIGEIVSALTRVSPQKVLENSLRSAEGIAIDRPFGSPRKFLDYDSLLFSPAQLAVLPAPESAKVEMRLTIGPMAKKPLTLEIPLLAGAIGFGVGVTEKAKIAIAKGTAAVGTATNTGEGGFLREERENAKYLIYQYHSAAWTKSPEILKQADAIEIRMGQGATAGTATFIPHQELCGKASQVMNVPDQEYIVIPARHKEVQQPDDLRKLVDQLRELTESVPIGVKMCASAKLEADLEVAIMAGVDFISLDGGQGGYKGSAPILQDDFGLPTIYAVSRAVRYLQKRGVKEKITLLSGGGYYTPGHCLKALALGADGVYLGTAMLWAMAHDQVTKAIPWEPPTQILFYNGRFTKEFDEQEAAKCLEHFFRAFVHEMRIATLALGKTSIRQVGVADLIATDSMTSKVTNIPLAYTPHNPQRQS</sequence>
<dbReference type="InterPro" id="IPR002932">
    <property type="entry name" value="Glu_synthdom"/>
</dbReference>
<dbReference type="PIRSF" id="PIRSF006429">
    <property type="entry name" value="GOGAT_lg_2"/>
    <property type="match status" value="1"/>
</dbReference>
<feature type="domain" description="Glutamate synthase" evidence="4">
    <location>
        <begin position="127"/>
        <end position="434"/>
    </location>
</feature>
<dbReference type="GO" id="GO:0015930">
    <property type="term" value="F:glutamate synthase activity"/>
    <property type="evidence" value="ECO:0007669"/>
    <property type="project" value="InterPro"/>
</dbReference>
<gene>
    <name evidence="5" type="ORF">EDM57_05710</name>
</gene>
<organism evidence="5 6">
    <name type="scientific">Brevibacillus gelatini</name>
    <dbReference type="NCBI Taxonomy" id="1655277"/>
    <lineage>
        <taxon>Bacteria</taxon>
        <taxon>Bacillati</taxon>
        <taxon>Bacillota</taxon>
        <taxon>Bacilli</taxon>
        <taxon>Bacillales</taxon>
        <taxon>Paenibacillaceae</taxon>
        <taxon>Brevibacillus</taxon>
    </lineage>
</organism>
<evidence type="ECO:0000313" key="6">
    <source>
        <dbReference type="Proteomes" id="UP000268829"/>
    </source>
</evidence>
<dbReference type="GO" id="GO:0006537">
    <property type="term" value="P:glutamate biosynthetic process"/>
    <property type="evidence" value="ECO:0007669"/>
    <property type="project" value="InterPro"/>
</dbReference>
<keyword evidence="3" id="KW-1133">Transmembrane helix</keyword>
<evidence type="ECO:0000256" key="1">
    <source>
        <dbReference type="ARBA" id="ARBA00009716"/>
    </source>
</evidence>
<dbReference type="RefSeq" id="WP_122903808.1">
    <property type="nucleotide sequence ID" value="NZ_RHHS01000015.1"/>
</dbReference>
<dbReference type="AlphaFoldDB" id="A0A3M8B6R8"/>
<dbReference type="InterPro" id="IPR024188">
    <property type="entry name" value="GltB"/>
</dbReference>
<accession>A0A3M8B6R8</accession>
<dbReference type="Gene3D" id="3.20.20.70">
    <property type="entry name" value="Aldolase class I"/>
    <property type="match status" value="1"/>
</dbReference>
<dbReference type="Pfam" id="PF01645">
    <property type="entry name" value="Glu_synthase"/>
    <property type="match status" value="1"/>
</dbReference>
<dbReference type="SUPFAM" id="SSF51395">
    <property type="entry name" value="FMN-linked oxidoreductases"/>
    <property type="match status" value="1"/>
</dbReference>
<feature type="transmembrane region" description="Helical" evidence="3">
    <location>
        <begin position="6"/>
        <end position="29"/>
    </location>
</feature>
<dbReference type="PANTHER" id="PTHR43819">
    <property type="entry name" value="ARCHAEAL-TYPE GLUTAMATE SYNTHASE [NADPH]"/>
    <property type="match status" value="1"/>
</dbReference>